<evidence type="ECO:0000256" key="1">
    <source>
        <dbReference type="SAM" id="SignalP"/>
    </source>
</evidence>
<sequence length="100" mass="11063">MRGCIRLILAAAMALLFSLTLLPGTQSAPTQTGGMTRAGHRMAICMHFMARLDICNDFCSEEAQPTCQARVTRFCECQRDCPQEECDECADRTPCSPLED</sequence>
<evidence type="ECO:0000313" key="2">
    <source>
        <dbReference type="EMBL" id="KAK3783959.1"/>
    </source>
</evidence>
<protein>
    <submittedName>
        <fullName evidence="2">Uncharacterized protein</fullName>
    </submittedName>
</protein>
<proteinExistence type="predicted"/>
<gene>
    <name evidence="2" type="ORF">RRG08_046689</name>
</gene>
<organism evidence="2 3">
    <name type="scientific">Elysia crispata</name>
    <name type="common">lettuce slug</name>
    <dbReference type="NCBI Taxonomy" id="231223"/>
    <lineage>
        <taxon>Eukaryota</taxon>
        <taxon>Metazoa</taxon>
        <taxon>Spiralia</taxon>
        <taxon>Lophotrochozoa</taxon>
        <taxon>Mollusca</taxon>
        <taxon>Gastropoda</taxon>
        <taxon>Heterobranchia</taxon>
        <taxon>Euthyneura</taxon>
        <taxon>Panpulmonata</taxon>
        <taxon>Sacoglossa</taxon>
        <taxon>Placobranchoidea</taxon>
        <taxon>Plakobranchidae</taxon>
        <taxon>Elysia</taxon>
    </lineage>
</organism>
<name>A0AAE1DV04_9GAST</name>
<dbReference type="AlphaFoldDB" id="A0AAE1DV04"/>
<dbReference type="EMBL" id="JAWDGP010002323">
    <property type="protein sequence ID" value="KAK3783959.1"/>
    <property type="molecule type" value="Genomic_DNA"/>
</dbReference>
<keyword evidence="3" id="KW-1185">Reference proteome</keyword>
<reference evidence="2" key="1">
    <citation type="journal article" date="2023" name="G3 (Bethesda)">
        <title>A reference genome for the long-term kleptoplast-retaining sea slug Elysia crispata morphotype clarki.</title>
        <authorList>
            <person name="Eastman K.E."/>
            <person name="Pendleton A.L."/>
            <person name="Shaikh M.A."/>
            <person name="Suttiyut T."/>
            <person name="Ogas R."/>
            <person name="Tomko P."/>
            <person name="Gavelis G."/>
            <person name="Widhalm J.R."/>
            <person name="Wisecaver J.H."/>
        </authorList>
    </citation>
    <scope>NUCLEOTIDE SEQUENCE</scope>
    <source>
        <strain evidence="2">ECLA1</strain>
    </source>
</reference>
<comment type="caution">
    <text evidence="2">The sequence shown here is derived from an EMBL/GenBank/DDBJ whole genome shotgun (WGS) entry which is preliminary data.</text>
</comment>
<keyword evidence="1" id="KW-0732">Signal</keyword>
<evidence type="ECO:0000313" key="3">
    <source>
        <dbReference type="Proteomes" id="UP001283361"/>
    </source>
</evidence>
<dbReference type="Proteomes" id="UP001283361">
    <property type="component" value="Unassembled WGS sequence"/>
</dbReference>
<feature type="signal peptide" evidence="1">
    <location>
        <begin position="1"/>
        <end position="27"/>
    </location>
</feature>
<accession>A0AAE1DV04</accession>
<feature type="chain" id="PRO_5042154621" evidence="1">
    <location>
        <begin position="28"/>
        <end position="100"/>
    </location>
</feature>